<accession>A0A3R7CJ69</accession>
<organism evidence="1 2">
    <name type="scientific">Clonorchis sinensis</name>
    <name type="common">Chinese liver fluke</name>
    <dbReference type="NCBI Taxonomy" id="79923"/>
    <lineage>
        <taxon>Eukaryota</taxon>
        <taxon>Metazoa</taxon>
        <taxon>Spiralia</taxon>
        <taxon>Lophotrochozoa</taxon>
        <taxon>Platyhelminthes</taxon>
        <taxon>Trematoda</taxon>
        <taxon>Digenea</taxon>
        <taxon>Opisthorchiida</taxon>
        <taxon>Opisthorchiata</taxon>
        <taxon>Opisthorchiidae</taxon>
        <taxon>Clonorchis</taxon>
    </lineage>
</organism>
<reference evidence="1 2" key="1">
    <citation type="journal article" date="2018" name="Biotechnol. Adv.">
        <title>Improved genomic resources and new bioinformatic workflow for the carcinogenic parasite Clonorchis sinensis: Biotechnological implications.</title>
        <authorList>
            <person name="Wang D."/>
            <person name="Korhonen P.K."/>
            <person name="Gasser R.B."/>
            <person name="Young N.D."/>
        </authorList>
    </citation>
    <scope>NUCLEOTIDE SEQUENCE [LARGE SCALE GENOMIC DNA]</scope>
    <source>
        <strain evidence="1">Cs-k2</strain>
    </source>
</reference>
<evidence type="ECO:0000313" key="2">
    <source>
        <dbReference type="Proteomes" id="UP000286415"/>
    </source>
</evidence>
<evidence type="ECO:0000313" key="1">
    <source>
        <dbReference type="EMBL" id="KAG5443848.1"/>
    </source>
</evidence>
<dbReference type="EMBL" id="NIRI02000056">
    <property type="protein sequence ID" value="KAG5443848.1"/>
    <property type="molecule type" value="Genomic_DNA"/>
</dbReference>
<dbReference type="InParanoid" id="A0A3R7CJ69"/>
<dbReference type="Proteomes" id="UP000286415">
    <property type="component" value="Unassembled WGS sequence"/>
</dbReference>
<name>A0A3R7CJ69_CLOSI</name>
<proteinExistence type="predicted"/>
<reference evidence="1 2" key="2">
    <citation type="journal article" date="2021" name="Genomics">
        <title>High-quality reference genome for Clonorchis sinensis.</title>
        <authorList>
            <person name="Young N.D."/>
            <person name="Stroehlein A.J."/>
            <person name="Kinkar L."/>
            <person name="Wang T."/>
            <person name="Sohn W.M."/>
            <person name="Chang B.C.H."/>
            <person name="Kaur P."/>
            <person name="Weisz D."/>
            <person name="Dudchenko O."/>
            <person name="Aiden E.L."/>
            <person name="Korhonen P.K."/>
            <person name="Gasser R.B."/>
        </authorList>
    </citation>
    <scope>NUCLEOTIDE SEQUENCE [LARGE SCALE GENOMIC DNA]</scope>
    <source>
        <strain evidence="1">Cs-k2</strain>
    </source>
</reference>
<keyword evidence="2" id="KW-1185">Reference proteome</keyword>
<gene>
    <name evidence="1" type="ORF">CSKR_100077</name>
</gene>
<protein>
    <submittedName>
        <fullName evidence="1">Uncharacterized protein</fullName>
    </submittedName>
</protein>
<comment type="caution">
    <text evidence="1">The sequence shown here is derived from an EMBL/GenBank/DDBJ whole genome shotgun (WGS) entry which is preliminary data.</text>
</comment>
<dbReference type="OrthoDB" id="6253237at2759"/>
<dbReference type="AlphaFoldDB" id="A0A3R7CJ69"/>
<sequence>MLDTAAILFLVSVGLIYAIYVIMWLCWYIWKDKAGIVTMDTEDVLFFGGSKYIRNVFFLGVAMSRLFSPCMINEQLTNSGLKFVVHLVARILAYGICVPFFNHLAKLRFRNMEDFLEKRFDSRFLVWFHIVTRIAGVYYLWDSHLYIYESFRLFNMNSSIEFVYFLTAFATLSALGGMNVILFGCVLLWIIEWPGIFLLFFNASPYMFKNASVFSFTPDPCKSLYGPNYFLNVLTQLLTIQPMYTLFQAANNLRQSNIAMGIGFVLLLLSTAMYGLCANGLLQFANREKLHLRDSIHGLYKLTFSNSDMFIHQTDQQAQVNYVYSGATVTFPHFFILFGTCVCNSVAFFLLQIQNISMHTYLHTMPNWLRFGLVSDGRELHMTFSSLYLISAYLTIVLLVHGSVSHVPDDISTSHHLLFQPRISNLTLIPALCMIILSPLIPEVWSAPVIAVSAISVFVGLVFSGHSSAKGVELCIKHWLPTGTFFLSMILIPIISMIIKAPGVVPNSLLFKYHLRWRKKPDKSHALSILNDKRVTRAGTASLRIGSP</sequence>